<dbReference type="RefSeq" id="XP_019025935.1">
    <property type="nucleotide sequence ID" value="XM_019165865.1"/>
</dbReference>
<feature type="binding site" evidence="10">
    <location>
        <begin position="308"/>
        <end position="310"/>
    </location>
    <ligand>
        <name>ATP</name>
        <dbReference type="ChEBI" id="CHEBI:30616"/>
    </ligand>
</feature>
<reference evidence="12 13" key="3">
    <citation type="journal article" date="2015" name="Genome Announc.">
        <title>Draft Genome Sequence of the Archiascomycetous Yeast Saitoella complicata.</title>
        <authorList>
            <person name="Yamauchi K."/>
            <person name="Kondo S."/>
            <person name="Hamamoto M."/>
            <person name="Takahashi Y."/>
            <person name="Ogura Y."/>
            <person name="Hayashi T."/>
            <person name="Nishida H."/>
        </authorList>
    </citation>
    <scope>NUCLEOTIDE SEQUENCE [LARGE SCALE GENOMIC DNA]</scope>
    <source>
        <strain evidence="12 13">NRRL Y-17804</strain>
    </source>
</reference>
<dbReference type="UniPathway" id="UPA00906">
    <property type="reaction ID" value="UER00895"/>
</dbReference>
<feature type="binding site" evidence="9">
    <location>
        <position position="308"/>
    </location>
    <ligand>
        <name>L-serine</name>
        <dbReference type="ChEBI" id="CHEBI:33384"/>
    </ligand>
</feature>
<keyword evidence="5" id="KW-0648">Protein biosynthesis</keyword>
<evidence type="ECO:0000256" key="10">
    <source>
        <dbReference type="PIRSR" id="PIRSR001529-2"/>
    </source>
</evidence>
<dbReference type="InterPro" id="IPR033729">
    <property type="entry name" value="SerRS_core"/>
</dbReference>
<dbReference type="EMBL" id="BACD03000034">
    <property type="protein sequence ID" value="GAO50570.1"/>
    <property type="molecule type" value="Genomic_DNA"/>
</dbReference>
<dbReference type="Gene3D" id="3.30.930.10">
    <property type="entry name" value="Bira Bifunctional Protein, Domain 2"/>
    <property type="match status" value="1"/>
</dbReference>
<dbReference type="PROSITE" id="PS50862">
    <property type="entry name" value="AA_TRNA_LIGASE_II"/>
    <property type="match status" value="1"/>
</dbReference>
<comment type="caution">
    <text evidence="12">The sequence shown here is derived from an EMBL/GenBank/DDBJ whole genome shotgun (WGS) entry which is preliminary data.</text>
</comment>
<feature type="binding site" evidence="9">
    <location>
        <position position="426"/>
    </location>
    <ligand>
        <name>L-serine</name>
        <dbReference type="ChEBI" id="CHEBI:33384"/>
    </ligand>
</feature>
<name>A0A0E9NMC6_SAICN</name>
<dbReference type="PANTHER" id="PTHR11778">
    <property type="entry name" value="SERYL-TRNA SYNTHETASE"/>
    <property type="match status" value="1"/>
</dbReference>
<evidence type="ECO:0000259" key="11">
    <source>
        <dbReference type="PROSITE" id="PS50862"/>
    </source>
</evidence>
<gene>
    <name evidence="12" type="ORF">G7K_4694-t1</name>
</gene>
<feature type="site" description="Important for serine binding" evidence="9">
    <location>
        <position position="428"/>
    </location>
</feature>
<evidence type="ECO:0000313" key="13">
    <source>
        <dbReference type="Proteomes" id="UP000033140"/>
    </source>
</evidence>
<feature type="binding site" evidence="10">
    <location>
        <begin position="394"/>
        <end position="397"/>
    </location>
    <ligand>
        <name>ATP</name>
        <dbReference type="ChEBI" id="CHEBI:30616"/>
    </ligand>
</feature>
<dbReference type="OMA" id="EQNCIDR"/>
<dbReference type="InterPro" id="IPR045864">
    <property type="entry name" value="aa-tRNA-synth_II/BPL/LPL"/>
</dbReference>
<dbReference type="SUPFAM" id="SSF46589">
    <property type="entry name" value="tRNA-binding arm"/>
    <property type="match status" value="1"/>
</dbReference>
<evidence type="ECO:0000256" key="2">
    <source>
        <dbReference type="ARBA" id="ARBA00022598"/>
    </source>
</evidence>
<feature type="domain" description="Aminoacyl-transfer RNA synthetases class-II family profile" evidence="11">
    <location>
        <begin position="177"/>
        <end position="453"/>
    </location>
</feature>
<accession>A0A0E9NMC6</accession>
<dbReference type="OrthoDB" id="10264585at2759"/>
<evidence type="ECO:0000313" key="12">
    <source>
        <dbReference type="EMBL" id="GAO50570.1"/>
    </source>
</evidence>
<dbReference type="InterPro" id="IPR015866">
    <property type="entry name" value="Ser-tRNA-synth_1_N"/>
</dbReference>
<dbReference type="CDD" id="cd00770">
    <property type="entry name" value="SerRS_core"/>
    <property type="match status" value="1"/>
</dbReference>
<dbReference type="SUPFAM" id="SSF55681">
    <property type="entry name" value="Class II aaRS and biotin synthetases"/>
    <property type="match status" value="1"/>
</dbReference>
<evidence type="ECO:0000256" key="7">
    <source>
        <dbReference type="ARBA" id="ARBA00031113"/>
    </source>
</evidence>
<dbReference type="InterPro" id="IPR010978">
    <property type="entry name" value="tRNA-bd_arm"/>
</dbReference>
<evidence type="ECO:0000256" key="9">
    <source>
        <dbReference type="PIRSR" id="PIRSR001529-1"/>
    </source>
</evidence>
<keyword evidence="2" id="KW-0436">Ligase</keyword>
<dbReference type="PRINTS" id="PR00981">
    <property type="entry name" value="TRNASYNTHSER"/>
</dbReference>
<evidence type="ECO:0000256" key="4">
    <source>
        <dbReference type="ARBA" id="ARBA00022840"/>
    </source>
</evidence>
<keyword evidence="3" id="KW-0547">Nucleotide-binding</keyword>
<sequence length="469" mass="51734">MNWVCTACKTGGRRAVQPQKLRRTFAVSSAAHSPLPKPRLDYKYVRDNAELVEKNCVDRNFAKAAPNVAKLVAFYDDFTEKTRGLNNMLRQRNALTDRIKAAPNGKKKELVQEASKLKAPIQAQEQALRDTEAQLLNTGLTLPNTTHPSAPLGPEENAITVDLLNPSSKLDTPNLKDHVTIAQDLDLVDFTAASRVSGGSWYYLKNSAVLLEQALINYSLQKAISKGFMPVRPPDVVRTEVAAACGFRPREGAADDQTYRVSHGSADNTVDLCLAGTAEIPLAGLEIDTIFPESSLPRRVVGVGRAFRAEAGAGGLDAKGLYRVHEFTKIELFAWTEPHASDAMLEEIRTLQEEIVSELGLHARVLDMPTHELGASAYRKYDIEAWMPSRGWGEVSSASNCTDYQARRLNTRYRTQDGLKFVHTLNGTAVAVPRMIIAILENGQTEDGRVRIPEVLRPFIGGAEFIEKR</sequence>
<dbReference type="Pfam" id="PF00587">
    <property type="entry name" value="tRNA-synt_2b"/>
    <property type="match status" value="1"/>
</dbReference>
<evidence type="ECO:0000256" key="8">
    <source>
        <dbReference type="ARBA" id="ARBA00034892"/>
    </source>
</evidence>
<dbReference type="InterPro" id="IPR042103">
    <property type="entry name" value="SerRS_1_N_sf"/>
</dbReference>
<reference evidence="12 13" key="2">
    <citation type="journal article" date="2014" name="J. Gen. Appl. Microbiol.">
        <title>The early diverging ascomycetous budding yeast Saitoella complicata has three histone deacetylases belonging to the Clr6, Hos2, and Rpd3 lineages.</title>
        <authorList>
            <person name="Nishida H."/>
            <person name="Matsumoto T."/>
            <person name="Kondo S."/>
            <person name="Hamamoto M."/>
            <person name="Yoshikawa H."/>
        </authorList>
    </citation>
    <scope>NUCLEOTIDE SEQUENCE [LARGE SCALE GENOMIC DNA]</scope>
    <source>
        <strain evidence="12 13">NRRL Y-17804</strain>
    </source>
</reference>
<dbReference type="Proteomes" id="UP000033140">
    <property type="component" value="Unassembled WGS sequence"/>
</dbReference>
<dbReference type="GO" id="GO:0006434">
    <property type="term" value="P:seryl-tRNA aminoacylation"/>
    <property type="evidence" value="ECO:0007669"/>
    <property type="project" value="InterPro"/>
</dbReference>
<dbReference type="NCBIfam" id="TIGR00414">
    <property type="entry name" value="serS"/>
    <property type="match status" value="1"/>
</dbReference>
<feature type="binding site" evidence="10">
    <location>
        <begin position="324"/>
        <end position="327"/>
    </location>
    <ligand>
        <name>ATP</name>
        <dbReference type="ChEBI" id="CHEBI:30616"/>
    </ligand>
</feature>
<keyword evidence="4 10" id="KW-0067">ATP-binding</keyword>
<dbReference type="EC" id="6.1.1.11" evidence="1"/>
<dbReference type="InterPro" id="IPR002317">
    <property type="entry name" value="Ser-tRNA-ligase_type_1"/>
</dbReference>
<feature type="binding site" evidence="9">
    <location>
        <position position="277"/>
    </location>
    <ligand>
        <name>L-serine</name>
        <dbReference type="ChEBI" id="CHEBI:33384"/>
    </ligand>
</feature>
<organism evidence="12 13">
    <name type="scientific">Saitoella complicata (strain BCRC 22490 / CBS 7301 / JCM 7358 / NBRC 10748 / NRRL Y-17804)</name>
    <dbReference type="NCBI Taxonomy" id="698492"/>
    <lineage>
        <taxon>Eukaryota</taxon>
        <taxon>Fungi</taxon>
        <taxon>Dikarya</taxon>
        <taxon>Ascomycota</taxon>
        <taxon>Taphrinomycotina</taxon>
        <taxon>Taphrinomycotina incertae sedis</taxon>
        <taxon>Saitoella</taxon>
    </lineage>
</organism>
<dbReference type="STRING" id="698492.A0A0E9NMC6"/>
<dbReference type="GO" id="GO:0005524">
    <property type="term" value="F:ATP binding"/>
    <property type="evidence" value="ECO:0007669"/>
    <property type="project" value="UniProtKB-KW"/>
</dbReference>
<feature type="binding site" evidence="9">
    <location>
        <position position="331"/>
    </location>
    <ligand>
        <name>L-serine</name>
        <dbReference type="ChEBI" id="CHEBI:33384"/>
    </ligand>
</feature>
<dbReference type="Gene3D" id="1.10.287.40">
    <property type="entry name" value="Serine-tRNA synthetase, tRNA binding domain"/>
    <property type="match status" value="1"/>
</dbReference>
<dbReference type="InterPro" id="IPR002314">
    <property type="entry name" value="aa-tRNA-synt_IIb"/>
</dbReference>
<evidence type="ECO:0000256" key="3">
    <source>
        <dbReference type="ARBA" id="ARBA00022741"/>
    </source>
</evidence>
<proteinExistence type="predicted"/>
<dbReference type="Pfam" id="PF02403">
    <property type="entry name" value="Seryl_tRNA_N"/>
    <property type="match status" value="1"/>
</dbReference>
<evidence type="ECO:0000256" key="1">
    <source>
        <dbReference type="ARBA" id="ARBA00012840"/>
    </source>
</evidence>
<protein>
    <recommendedName>
        <fullName evidence="1">serine--tRNA ligase</fullName>
        <ecNumber evidence="1">6.1.1.11</ecNumber>
    </recommendedName>
    <alternativeName>
        <fullName evidence="7">Seryl-tRNA synthetase</fullName>
    </alternativeName>
    <alternativeName>
        <fullName evidence="8">Seryl-tRNA(Ser) synthetase</fullName>
    </alternativeName>
</protein>
<evidence type="ECO:0000256" key="5">
    <source>
        <dbReference type="ARBA" id="ARBA00022917"/>
    </source>
</evidence>
<keyword evidence="13" id="KW-1185">Reference proteome</keyword>
<keyword evidence="6" id="KW-0030">Aminoacyl-tRNA synthetase</keyword>
<dbReference type="GO" id="GO:0004828">
    <property type="term" value="F:serine-tRNA ligase activity"/>
    <property type="evidence" value="ECO:0007669"/>
    <property type="project" value="UniProtKB-EC"/>
</dbReference>
<dbReference type="PIRSF" id="PIRSF001529">
    <property type="entry name" value="Ser-tRNA-synth_IIa"/>
    <property type="match status" value="1"/>
</dbReference>
<dbReference type="AlphaFoldDB" id="A0A0E9NMC6"/>
<reference evidence="12 13" key="1">
    <citation type="journal article" date="2011" name="J. Gen. Appl. Microbiol.">
        <title>Draft genome sequencing of the enigmatic yeast Saitoella complicata.</title>
        <authorList>
            <person name="Nishida H."/>
            <person name="Hamamoto M."/>
            <person name="Sugiyama J."/>
        </authorList>
    </citation>
    <scope>NUCLEOTIDE SEQUENCE [LARGE SCALE GENOMIC DNA]</scope>
    <source>
        <strain evidence="12 13">NRRL Y-17804</strain>
    </source>
</reference>
<dbReference type="InterPro" id="IPR006195">
    <property type="entry name" value="aa-tRNA-synth_II"/>
</dbReference>
<evidence type="ECO:0000256" key="6">
    <source>
        <dbReference type="ARBA" id="ARBA00023146"/>
    </source>
</evidence>